<dbReference type="EMBL" id="JAVLVT010000006">
    <property type="protein sequence ID" value="MDS1271643.1"/>
    <property type="molecule type" value="Genomic_DNA"/>
</dbReference>
<dbReference type="Proteomes" id="UP001250214">
    <property type="component" value="Unassembled WGS sequence"/>
</dbReference>
<gene>
    <name evidence="2" type="ORF">RIF23_15210</name>
</gene>
<dbReference type="InterPro" id="IPR036457">
    <property type="entry name" value="PPM-type-like_dom_sf"/>
</dbReference>
<feature type="domain" description="PPM-type phosphatase" evidence="1">
    <location>
        <begin position="74"/>
        <end position="324"/>
    </location>
</feature>
<dbReference type="PROSITE" id="PS51746">
    <property type="entry name" value="PPM_2"/>
    <property type="match status" value="1"/>
</dbReference>
<evidence type="ECO:0000313" key="3">
    <source>
        <dbReference type="Proteomes" id="UP001250214"/>
    </source>
</evidence>
<evidence type="ECO:0000313" key="2">
    <source>
        <dbReference type="EMBL" id="MDS1271643.1"/>
    </source>
</evidence>
<dbReference type="InterPro" id="IPR001932">
    <property type="entry name" value="PPM-type_phosphatase-like_dom"/>
</dbReference>
<accession>A0ABU2H8J9</accession>
<reference evidence="3" key="1">
    <citation type="submission" date="2023-07" db="EMBL/GenBank/DDBJ databases">
        <title>Novel species in the genus Lipingzhangella isolated from Sambhar Salt Lake.</title>
        <authorList>
            <person name="Jiya N."/>
            <person name="Kajale S."/>
            <person name="Sharma A."/>
        </authorList>
    </citation>
    <scope>NUCLEOTIDE SEQUENCE [LARGE SCALE GENOMIC DNA]</scope>
    <source>
        <strain evidence="3">LS1_29</strain>
    </source>
</reference>
<comment type="caution">
    <text evidence="2">The sequence shown here is derived from an EMBL/GenBank/DDBJ whole genome shotgun (WGS) entry which is preliminary data.</text>
</comment>
<organism evidence="2 3">
    <name type="scientific">Lipingzhangella rawalii</name>
    <dbReference type="NCBI Taxonomy" id="2055835"/>
    <lineage>
        <taxon>Bacteria</taxon>
        <taxon>Bacillati</taxon>
        <taxon>Actinomycetota</taxon>
        <taxon>Actinomycetes</taxon>
        <taxon>Streptosporangiales</taxon>
        <taxon>Nocardiopsidaceae</taxon>
        <taxon>Lipingzhangella</taxon>
    </lineage>
</organism>
<protein>
    <submittedName>
        <fullName evidence="2">Protein phosphatase 2C domain-containing protein</fullName>
    </submittedName>
</protein>
<dbReference type="Gene3D" id="3.60.40.10">
    <property type="entry name" value="PPM-type phosphatase domain"/>
    <property type="match status" value="1"/>
</dbReference>
<dbReference type="SUPFAM" id="SSF81606">
    <property type="entry name" value="PP2C-like"/>
    <property type="match status" value="1"/>
</dbReference>
<dbReference type="Pfam" id="PF13672">
    <property type="entry name" value="PP2C_2"/>
    <property type="match status" value="1"/>
</dbReference>
<evidence type="ECO:0000259" key="1">
    <source>
        <dbReference type="PROSITE" id="PS51746"/>
    </source>
</evidence>
<name>A0ABU2H8J9_9ACTN</name>
<dbReference type="RefSeq" id="WP_310913186.1">
    <property type="nucleotide sequence ID" value="NZ_JAVLVT010000006.1"/>
</dbReference>
<dbReference type="SMART" id="SM00332">
    <property type="entry name" value="PP2Cc"/>
    <property type="match status" value="1"/>
</dbReference>
<keyword evidence="3" id="KW-1185">Reference proteome</keyword>
<sequence length="336" mass="34491">MSSTNATELCPGCSEPTHTGDAFCEGCGHRLDGEVAPEVQCAWCSEVVVDGYCVACGLAQPKEGDHIEIASRYAAGVCDIGRRYRTNQDSLSVRSAPDRPLVAAVVCDGVSSSPKSEVAAQAAATAGTETLLAEFPSDADGHRATSAALSAAARAAAEIADSPNQAPACTYVSAVVAADNGTDPTAHAITVGWVGDSRAYWVSADPSTPSTVLTRDDTWAEYMVAQGALSEEEAHAAPSSGALVGWLGADAEEINGHVTTVTARAPGALVLCSDGLWNYLPEAEQLAAAVPDAADDPLSAARAYTRIANEAGGRDNISVVVIPIPLRPTLQGDPTR</sequence>
<dbReference type="SMART" id="SM00331">
    <property type="entry name" value="PP2C_SIG"/>
    <property type="match status" value="1"/>
</dbReference>
<proteinExistence type="predicted"/>